<feature type="domain" description="Thioredoxin" evidence="6">
    <location>
        <begin position="20"/>
        <end position="215"/>
    </location>
</feature>
<dbReference type="HOGENOM" id="CLU_000288_47_7_6"/>
<dbReference type="Proteomes" id="UP000029708">
    <property type="component" value="Unassembled WGS sequence"/>
</dbReference>
<evidence type="ECO:0000313" key="8">
    <source>
        <dbReference type="EMBL" id="MBB6185165.1"/>
    </source>
</evidence>
<keyword evidence="2" id="KW-0732">Signal</keyword>
<dbReference type="Pfam" id="PF13462">
    <property type="entry name" value="Thioredoxin_4"/>
    <property type="match status" value="1"/>
</dbReference>
<keyword evidence="3" id="KW-0560">Oxidoreductase</keyword>
<dbReference type="Gene3D" id="3.40.30.10">
    <property type="entry name" value="Glutaredoxin"/>
    <property type="match status" value="1"/>
</dbReference>
<evidence type="ECO:0000256" key="1">
    <source>
        <dbReference type="ARBA" id="ARBA00005791"/>
    </source>
</evidence>
<sequence>MKNVFPNIVTGVLVICAIVVTVAVAKQTFFHPSASHAVKNIADWKSLVAGKTPAMGQTGAPVVVVEFSDYQCPFCRALEPNLQKVYDKHRDDMVVYRYDFPLTKIHDHAYEAALASRCAGEQGAYRAFSSQLFKIDFSKGVDWSSLAQTSGVKDVQRFASCLDNRQTAKIVDQEKSKAVDLGIQGTPTLVINGRVVAGMESVEQLEKAVLDAKSNKTSA</sequence>
<dbReference type="InterPro" id="IPR012336">
    <property type="entry name" value="Thioredoxin-like_fold"/>
</dbReference>
<dbReference type="AlphaFoldDB" id="A0A099CSJ0"/>
<dbReference type="PANTHER" id="PTHR13887:SF14">
    <property type="entry name" value="DISULFIDE BOND FORMATION PROTEIN D"/>
    <property type="match status" value="1"/>
</dbReference>
<name>A0A099CSJ0_9GAMM</name>
<evidence type="ECO:0000313" key="9">
    <source>
        <dbReference type="Proteomes" id="UP000029708"/>
    </source>
</evidence>
<dbReference type="InterPro" id="IPR013766">
    <property type="entry name" value="Thioredoxin_domain"/>
</dbReference>
<dbReference type="PROSITE" id="PS51352">
    <property type="entry name" value="THIOREDOXIN_2"/>
    <property type="match status" value="1"/>
</dbReference>
<keyword evidence="9" id="KW-1185">Reference proteome</keyword>
<keyword evidence="8" id="KW-0413">Isomerase</keyword>
<dbReference type="SUPFAM" id="SSF52833">
    <property type="entry name" value="Thioredoxin-like"/>
    <property type="match status" value="1"/>
</dbReference>
<accession>A0A099CSJ0</accession>
<dbReference type="STRING" id="1543381.LF63_0113705"/>
<evidence type="ECO:0000256" key="2">
    <source>
        <dbReference type="ARBA" id="ARBA00022729"/>
    </source>
</evidence>
<gene>
    <name evidence="8" type="ORF">HNQ86_002510</name>
    <name evidence="7" type="ORF">LF63_0113705</name>
</gene>
<evidence type="ECO:0000259" key="6">
    <source>
        <dbReference type="PROSITE" id="PS51352"/>
    </source>
</evidence>
<proteinExistence type="inferred from homology"/>
<comment type="caution">
    <text evidence="7">The sequence shown here is derived from an EMBL/GenBank/DDBJ whole genome shotgun (WGS) entry which is preliminary data.</text>
</comment>
<dbReference type="GO" id="GO:0016491">
    <property type="term" value="F:oxidoreductase activity"/>
    <property type="evidence" value="ECO:0007669"/>
    <property type="project" value="UniProtKB-KW"/>
</dbReference>
<dbReference type="Proteomes" id="UP000560000">
    <property type="component" value="Unassembled WGS sequence"/>
</dbReference>
<dbReference type="GO" id="GO:0016853">
    <property type="term" value="F:isomerase activity"/>
    <property type="evidence" value="ECO:0007669"/>
    <property type="project" value="UniProtKB-KW"/>
</dbReference>
<dbReference type="EMBL" id="JACHET010000001">
    <property type="protein sequence ID" value="MBB6185165.1"/>
    <property type="molecule type" value="Genomic_DNA"/>
</dbReference>
<reference evidence="7 9" key="1">
    <citation type="submission" date="2014-09" db="EMBL/GenBank/DDBJ databases">
        <title>Xanthomonadaceae 3.5X direct submission.</title>
        <authorList>
            <person name="Fang T."/>
            <person name="Wang H."/>
        </authorList>
    </citation>
    <scope>NUCLEOTIDE SEQUENCE [LARGE SCALE GENOMIC DNA]</scope>
    <source>
        <strain evidence="7 9">3.5X</strain>
    </source>
</reference>
<organism evidence="7 9">
    <name type="scientific">Oleiagrimonas soli</name>
    <dbReference type="NCBI Taxonomy" id="1543381"/>
    <lineage>
        <taxon>Bacteria</taxon>
        <taxon>Pseudomonadati</taxon>
        <taxon>Pseudomonadota</taxon>
        <taxon>Gammaproteobacteria</taxon>
        <taxon>Lysobacterales</taxon>
        <taxon>Rhodanobacteraceae</taxon>
        <taxon>Oleiagrimonas</taxon>
    </lineage>
</organism>
<dbReference type="InterPro" id="IPR036249">
    <property type="entry name" value="Thioredoxin-like_sf"/>
</dbReference>
<protein>
    <submittedName>
        <fullName evidence="8">Protein-disulfide isomerase</fullName>
    </submittedName>
</protein>
<comment type="similarity">
    <text evidence="1">Belongs to the thioredoxin family. DsbA subfamily.</text>
</comment>
<evidence type="ECO:0000256" key="5">
    <source>
        <dbReference type="ARBA" id="ARBA00023284"/>
    </source>
</evidence>
<evidence type="ECO:0000313" key="7">
    <source>
        <dbReference type="EMBL" id="KGI76958.1"/>
    </source>
</evidence>
<evidence type="ECO:0000313" key="10">
    <source>
        <dbReference type="Proteomes" id="UP000560000"/>
    </source>
</evidence>
<evidence type="ECO:0000256" key="4">
    <source>
        <dbReference type="ARBA" id="ARBA00023157"/>
    </source>
</evidence>
<dbReference type="EMBL" id="JROI01000015">
    <property type="protein sequence ID" value="KGI76958.1"/>
    <property type="molecule type" value="Genomic_DNA"/>
</dbReference>
<dbReference type="OrthoDB" id="9780340at2"/>
<keyword evidence="4" id="KW-1015">Disulfide bond</keyword>
<keyword evidence="5" id="KW-0676">Redox-active center</keyword>
<dbReference type="PANTHER" id="PTHR13887">
    <property type="entry name" value="GLUTATHIONE S-TRANSFERASE KAPPA"/>
    <property type="match status" value="1"/>
</dbReference>
<reference evidence="8 10" key="2">
    <citation type="submission" date="2020-08" db="EMBL/GenBank/DDBJ databases">
        <title>Genomic Encyclopedia of Type Strains, Phase IV (KMG-IV): sequencing the most valuable type-strain genomes for metagenomic binning, comparative biology and taxonomic classification.</title>
        <authorList>
            <person name="Goeker M."/>
        </authorList>
    </citation>
    <scope>NUCLEOTIDE SEQUENCE [LARGE SCALE GENOMIC DNA]</scope>
    <source>
        <strain evidence="8 10">DSM 107085</strain>
    </source>
</reference>
<dbReference type="RefSeq" id="WP_043102683.1">
    <property type="nucleotide sequence ID" value="NZ_JACHET010000001.1"/>
</dbReference>
<evidence type="ECO:0000256" key="3">
    <source>
        <dbReference type="ARBA" id="ARBA00023002"/>
    </source>
</evidence>